<comment type="similarity">
    <text evidence="2">Belongs to the PIEZO (TC 1.A.75) family.</text>
</comment>
<evidence type="ECO:0000256" key="11">
    <source>
        <dbReference type="SAM" id="Phobius"/>
    </source>
</evidence>
<feature type="transmembrane region" description="Helical" evidence="11">
    <location>
        <begin position="337"/>
        <end position="358"/>
    </location>
</feature>
<dbReference type="GO" id="GO:0005886">
    <property type="term" value="C:plasma membrane"/>
    <property type="evidence" value="ECO:0007669"/>
    <property type="project" value="UniProtKB-SubCell"/>
</dbReference>
<feature type="transmembrane region" description="Helical" evidence="11">
    <location>
        <begin position="1116"/>
        <end position="1134"/>
    </location>
</feature>
<dbReference type="eggNOG" id="KOG1893">
    <property type="taxonomic scope" value="Eukaryota"/>
</dbReference>
<feature type="region of interest" description="Disordered" evidence="10">
    <location>
        <begin position="1150"/>
        <end position="1196"/>
    </location>
</feature>
<feature type="transmembrane region" description="Helical" evidence="11">
    <location>
        <begin position="448"/>
        <end position="469"/>
    </location>
</feature>
<keyword evidence="6 11" id="KW-1133">Transmembrane helix</keyword>
<organism evidence="16 17">
    <name type="scientific">Caenorhabditis tropicalis</name>
    <dbReference type="NCBI Taxonomy" id="1561998"/>
    <lineage>
        <taxon>Eukaryota</taxon>
        <taxon>Metazoa</taxon>
        <taxon>Ecdysozoa</taxon>
        <taxon>Nematoda</taxon>
        <taxon>Chromadorea</taxon>
        <taxon>Rhabditida</taxon>
        <taxon>Rhabditina</taxon>
        <taxon>Rhabditomorpha</taxon>
        <taxon>Rhabditoidea</taxon>
        <taxon>Rhabditidae</taxon>
        <taxon>Peloderinae</taxon>
        <taxon>Caenorhabditis</taxon>
    </lineage>
</organism>
<keyword evidence="3" id="KW-0813">Transport</keyword>
<dbReference type="PANTHER" id="PTHR13167">
    <property type="entry name" value="PIEZO-TYPE MECHANOSENSITIVE ION CHANNEL COMPONENT"/>
    <property type="match status" value="1"/>
</dbReference>
<feature type="transmembrane region" description="Helical" evidence="11">
    <location>
        <begin position="1241"/>
        <end position="1260"/>
    </location>
</feature>
<evidence type="ECO:0000259" key="14">
    <source>
        <dbReference type="Pfam" id="PF23188"/>
    </source>
</evidence>
<feature type="region of interest" description="Disordered" evidence="10">
    <location>
        <begin position="864"/>
        <end position="910"/>
    </location>
</feature>
<feature type="transmembrane region" description="Helical" evidence="11">
    <location>
        <begin position="570"/>
        <end position="589"/>
    </location>
</feature>
<feature type="transmembrane region" description="Helical" evidence="11">
    <location>
        <begin position="507"/>
        <end position="529"/>
    </location>
</feature>
<proteinExistence type="inferred from homology"/>
<evidence type="ECO:0000256" key="7">
    <source>
        <dbReference type="ARBA" id="ARBA00023065"/>
    </source>
</evidence>
<dbReference type="InterPro" id="IPR027272">
    <property type="entry name" value="Piezo"/>
</dbReference>
<evidence type="ECO:0000256" key="9">
    <source>
        <dbReference type="ARBA" id="ARBA00023303"/>
    </source>
</evidence>
<feature type="transmembrane region" description="Helical" evidence="11">
    <location>
        <begin position="1453"/>
        <end position="1477"/>
    </location>
</feature>
<feature type="transmembrane region" description="Helical" evidence="11">
    <location>
        <begin position="1280"/>
        <end position="1302"/>
    </location>
</feature>
<keyword evidence="4" id="KW-1003">Cell membrane</keyword>
<keyword evidence="9" id="KW-0407">Ion channel</keyword>
<dbReference type="Pfam" id="PF24874">
    <property type="entry name" value="Piezo_THU9_anchor"/>
    <property type="match status" value="1"/>
</dbReference>
<feature type="compositionally biased region" description="Low complexity" evidence="10">
    <location>
        <begin position="93"/>
        <end position="110"/>
    </location>
</feature>
<feature type="domain" description="Piezo THU9 and anchor" evidence="15">
    <location>
        <begin position="1239"/>
        <end position="1475"/>
    </location>
</feature>
<evidence type="ECO:0000259" key="15">
    <source>
        <dbReference type="Pfam" id="PF24874"/>
    </source>
</evidence>
<name>A0A1I7TGZ6_9PELO</name>
<feature type="compositionally biased region" description="Basic residues" evidence="10">
    <location>
        <begin position="78"/>
        <end position="88"/>
    </location>
</feature>
<sequence>MVYGEFVHILDYYFRQIREYSRQAQLERETADPERRRSSWSPKHWFGVKNGGTLPDEILRLPLHFDDLPHPSTSSSHPHPHPHHHSHHNYPDTTLSSSSAPSTSNYLSTSTYSDHRRSLYKVDVEKYWEQLLLHKLLPSPTDRNMLTKSIVSSSGDSGIYDDERGIMPYIDDDDDLTPIIVARPPIGSGYHHGRNGWHRSPRQYLTNWWSDTLVKKLHALANDTIELLWRFFEVHISKIVFIIIATFIAYNVYALYIPLIILLSLAICLPSAADGIFSLFMCAYLFLVALSKMIYQLDIIPELSKIDRGVGAENCTFSNISMADWFGLKKEGNSEPIYMLFGVIVSIIALAFQSIVIYRQRHHRIAQGLPESLRGKVFPDFYPNQYDQSLKHAFMFFVDYGFYKFGMEVTLIAMGIVVWVRMDALAAIQCVWILIFALNKRPVCRRIWVFYVIYMSIMYPLQFILYVGLPPDNCIEYPWSHWLSSYSPQATYNLGVLLGLSTYGKEWPAYFINWDFFLLLLSSCQLAVFRKEGKDNDSIYKDEQYVIKPDNPHHDFIDVKKSYVDYFKSFVFHYGHWMTLMATLAAGIAGTSLFALGYIIFTLTMLWSGNNLYVMNARLRSFEHTLKRWNVLLAYNLFTISMKVCVQIFGCVFLSWFDKPGSTGKALCIVRQLFSVYCVNTQCRELPTLKDFDNRCEVDKKEAEIGFDIIALAFIIVQNRILHSWYFQHCMVEYRSEVILANRGAVLKNQLIEKEMKEQNEQQKAKFNDIRRRTEAIRERYQKQIERGAAERDFEPKTYGQAKRAGDYYMFKYDPENDGLVEPIDSFVPEMDPKATAYDRLDPGQIMYAATAHDLDLAKTVQQVKKGDTIKDPDDRALTAVSEPESRKPGSADETDEGKQESDENKDSKVETTAKFAQKMIASALDLCSVTLNKLCREHRYVGFVLSKEKQKLKAGHSESLSNTSRKLTEIRTDVDLPSLQLVHSENDVEKMENAVSVDWQQKSSTTRLLNAVVNCIGAHTDILCYFFAIMTQVMTGGLITLPLPLMSLFWGNLSNPRPSKFFWVTMITYTEIVIVVKFICQFAFMPFNNVTWKTEHSMNPISLDKLFGVLKQDSFAIWDIVLLFSLFFHRYMLRKLGLWKDANLTETFSKDETSDTSRSPAGSDAGTPKKKKQEPKVVVTQSDGQEGTSSGEIVIPSDPDAVAIEETDETGGEQSEKPTGPIGRFIHQLFNPKFRYIRDLYPIMFGIDVICFLVMTFGYSSFGEGGSGNVLDDVKASRIPVTLVVMLVGMTLAIIIDRALYLRKSVVGKLIYQIFMISFLNIWIFLVLPNMTRRAAATNKVAQALYVIKSCYFLVSAWQIRNGYPELCIGNLLTHSYGMTNMIAFKVFMNIPFLFELRTAIDWTWTDTSMPLFDFFNMENFYAHIFNIKCARQFEAAYPAPRGISKGKLVKYMMGFPIIIGIVVFIFSPLLLWSLLNQIGTISMPEKVTLRISIEGYPPLYEMEAQGRNHDNKELSLITPDQLGVLNNALTEMYTAREEDSVLRSRMSVSYLKGYTYEDILIVRFRPESEIYWPISQDSRNAMIDKLNSTATSVNFEVSLEFTRPYDPNENAALKHSKSWLVPIAQDAKVRAEIREALKGSANHPILIPSSMPAYIQVPNQGELSLPTSIGTSIIRDGTPPINTTGMTATQLSQAWFDTLTLKLEQGNGPNEKMWIATSQHPGNGSDKVWVPTEDTTYSKRPYLQVVGFIDRAFPSILAKVFKGGVIAVYLSVILVVGRGIVRGVFTTSPSTVMFTELPNADHLLKICLDIYLVREAKDFMLEQDLFAKLIFLFRSPATLIEWTRMSKKKQE</sequence>
<dbReference type="InterPro" id="IPR031805">
    <property type="entry name" value="Piezo_TM25-28"/>
</dbReference>
<feature type="transmembrane region" description="Helical" evidence="11">
    <location>
        <begin position="275"/>
        <end position="295"/>
    </location>
</feature>
<dbReference type="GO" id="GO:0050982">
    <property type="term" value="P:detection of mechanical stimulus"/>
    <property type="evidence" value="ECO:0007669"/>
    <property type="project" value="TreeGrafter"/>
</dbReference>
<feature type="domain" description="Piezo TM25-28" evidence="13">
    <location>
        <begin position="547"/>
        <end position="792"/>
    </location>
</feature>
<feature type="transmembrane region" description="Helical" evidence="11">
    <location>
        <begin position="635"/>
        <end position="657"/>
    </location>
</feature>
<keyword evidence="5 11" id="KW-0812">Transmembrane</keyword>
<dbReference type="GO" id="GO:0071260">
    <property type="term" value="P:cellular response to mechanical stimulus"/>
    <property type="evidence" value="ECO:0007669"/>
    <property type="project" value="TreeGrafter"/>
</dbReference>
<evidence type="ECO:0000259" key="12">
    <source>
        <dbReference type="Pfam" id="PF12166"/>
    </source>
</evidence>
<evidence type="ECO:0000313" key="17">
    <source>
        <dbReference type="WBParaSite" id="Csp11.Scaffold610.g5836.t1"/>
    </source>
</evidence>
<dbReference type="GO" id="GO:0008381">
    <property type="term" value="F:mechanosensitive monoatomic ion channel activity"/>
    <property type="evidence" value="ECO:0007669"/>
    <property type="project" value="InterPro"/>
</dbReference>
<dbReference type="InterPro" id="IPR056768">
    <property type="entry name" value="THU_Piezo"/>
</dbReference>
<keyword evidence="7" id="KW-0406">Ion transport</keyword>
<dbReference type="GO" id="GO:0005261">
    <property type="term" value="F:monoatomic cation channel activity"/>
    <property type="evidence" value="ECO:0007669"/>
    <property type="project" value="TreeGrafter"/>
</dbReference>
<dbReference type="WBParaSite" id="Csp11.Scaffold610.g5836.t1">
    <property type="protein sequence ID" value="Csp11.Scaffold610.g5836.t1"/>
    <property type="gene ID" value="Csp11.Scaffold610.g5836"/>
</dbReference>
<dbReference type="PANTHER" id="PTHR13167:SF25">
    <property type="entry name" value="PIEZO-TYPE MECHANOSENSITIVE ION CHANNEL COMPONENT"/>
    <property type="match status" value="1"/>
</dbReference>
<feature type="transmembrane region" description="Helical" evidence="11">
    <location>
        <begin position="1026"/>
        <end position="1050"/>
    </location>
</feature>
<feature type="transmembrane region" description="Helical" evidence="11">
    <location>
        <begin position="239"/>
        <end position="263"/>
    </location>
</feature>
<dbReference type="Pfam" id="PF15917">
    <property type="entry name" value="Piezo_TM25-28"/>
    <property type="match status" value="1"/>
</dbReference>
<feature type="compositionally biased region" description="Basic and acidic residues" evidence="10">
    <location>
        <begin position="865"/>
        <end position="877"/>
    </location>
</feature>
<evidence type="ECO:0000256" key="4">
    <source>
        <dbReference type="ARBA" id="ARBA00022475"/>
    </source>
</evidence>
<accession>A0A1I7TGZ6</accession>
<evidence type="ECO:0000256" key="3">
    <source>
        <dbReference type="ARBA" id="ARBA00022448"/>
    </source>
</evidence>
<feature type="domain" description="Piezo non-specific cation channel cap" evidence="12">
    <location>
        <begin position="1543"/>
        <end position="1846"/>
    </location>
</feature>
<dbReference type="InterPro" id="IPR056770">
    <property type="entry name" value="Piezo_THU9_anchor"/>
</dbReference>
<keyword evidence="16" id="KW-1185">Reference proteome</keyword>
<dbReference type="InterPro" id="IPR031334">
    <property type="entry name" value="Piezo_cap_dom"/>
</dbReference>
<dbReference type="Proteomes" id="UP000095282">
    <property type="component" value="Unplaced"/>
</dbReference>
<dbReference type="STRING" id="1561998.A0A1I7TGZ6"/>
<feature type="transmembrane region" description="Helical" evidence="11">
    <location>
        <begin position="1062"/>
        <end position="1085"/>
    </location>
</feature>
<feature type="compositionally biased region" description="Basic and acidic residues" evidence="10">
    <location>
        <begin position="884"/>
        <end position="910"/>
    </location>
</feature>
<evidence type="ECO:0000256" key="5">
    <source>
        <dbReference type="ARBA" id="ARBA00022692"/>
    </source>
</evidence>
<evidence type="ECO:0000256" key="6">
    <source>
        <dbReference type="ARBA" id="ARBA00022989"/>
    </source>
</evidence>
<feature type="domain" description="Piezo transmembrane helical unit" evidence="14">
    <location>
        <begin position="1019"/>
        <end position="1141"/>
    </location>
</feature>
<feature type="transmembrane region" description="Helical" evidence="11">
    <location>
        <begin position="1311"/>
        <end position="1330"/>
    </location>
</feature>
<feature type="compositionally biased region" description="Polar residues" evidence="10">
    <location>
        <begin position="1183"/>
        <end position="1192"/>
    </location>
</feature>
<evidence type="ECO:0000256" key="1">
    <source>
        <dbReference type="ARBA" id="ARBA00004651"/>
    </source>
</evidence>
<evidence type="ECO:0000259" key="13">
    <source>
        <dbReference type="Pfam" id="PF15917"/>
    </source>
</evidence>
<comment type="subcellular location">
    <subcellularLocation>
        <location evidence="1">Cell membrane</location>
        <topology evidence="1">Multi-pass membrane protein</topology>
    </subcellularLocation>
</comment>
<feature type="transmembrane region" description="Helical" evidence="11">
    <location>
        <begin position="411"/>
        <end position="436"/>
    </location>
</feature>
<dbReference type="GO" id="GO:0042391">
    <property type="term" value="P:regulation of membrane potential"/>
    <property type="evidence" value="ECO:0007669"/>
    <property type="project" value="TreeGrafter"/>
</dbReference>
<evidence type="ECO:0000256" key="8">
    <source>
        <dbReference type="ARBA" id="ARBA00023136"/>
    </source>
</evidence>
<dbReference type="Pfam" id="PF23188">
    <property type="entry name" value="THU_Piezo1"/>
    <property type="match status" value="1"/>
</dbReference>
<protein>
    <submittedName>
        <fullName evidence="17">Piezo_RRas_bdg domain-containing protein</fullName>
    </submittedName>
</protein>
<feature type="region of interest" description="Disordered" evidence="10">
    <location>
        <begin position="69"/>
        <end position="110"/>
    </location>
</feature>
<feature type="transmembrane region" description="Helical" evidence="11">
    <location>
        <begin position="595"/>
        <end position="614"/>
    </location>
</feature>
<evidence type="ECO:0000313" key="16">
    <source>
        <dbReference type="Proteomes" id="UP000095282"/>
    </source>
</evidence>
<evidence type="ECO:0000256" key="2">
    <source>
        <dbReference type="ARBA" id="ARBA00007821"/>
    </source>
</evidence>
<keyword evidence="8 11" id="KW-0472">Membrane</keyword>
<reference evidence="17" key="1">
    <citation type="submission" date="2016-11" db="UniProtKB">
        <authorList>
            <consortium name="WormBaseParasite"/>
        </authorList>
    </citation>
    <scope>IDENTIFICATION</scope>
</reference>
<evidence type="ECO:0000256" key="10">
    <source>
        <dbReference type="SAM" id="MobiDB-lite"/>
    </source>
</evidence>
<dbReference type="Pfam" id="PF12166">
    <property type="entry name" value="Piezo_cap"/>
    <property type="match status" value="1"/>
</dbReference>